<dbReference type="InterPro" id="IPR050469">
    <property type="entry name" value="Diguanylate_Cyclase"/>
</dbReference>
<dbReference type="SUPFAM" id="SSF55785">
    <property type="entry name" value="PYP-like sensor domain (PAS domain)"/>
    <property type="match status" value="1"/>
</dbReference>
<evidence type="ECO:0000313" key="6">
    <source>
        <dbReference type="Proteomes" id="UP000565262"/>
    </source>
</evidence>
<dbReference type="InterPro" id="IPR000160">
    <property type="entry name" value="GGDEF_dom"/>
</dbReference>
<dbReference type="CDD" id="cd01949">
    <property type="entry name" value="GGDEF"/>
    <property type="match status" value="1"/>
</dbReference>
<protein>
    <recommendedName>
        <fullName evidence="2">diguanylate cyclase</fullName>
        <ecNumber evidence="2">2.7.7.65</ecNumber>
    </recommendedName>
</protein>
<dbReference type="Gene3D" id="3.30.450.20">
    <property type="entry name" value="PAS domain"/>
    <property type="match status" value="1"/>
</dbReference>
<name>A0A839IN22_9GAMM</name>
<dbReference type="EMBL" id="JACJFM010000005">
    <property type="protein sequence ID" value="MBB1486094.1"/>
    <property type="molecule type" value="Genomic_DNA"/>
</dbReference>
<accession>A0A839IN22</accession>
<dbReference type="PROSITE" id="PS50887">
    <property type="entry name" value="GGDEF"/>
    <property type="match status" value="1"/>
</dbReference>
<dbReference type="AlphaFoldDB" id="A0A839IN22"/>
<dbReference type="SMART" id="SM00267">
    <property type="entry name" value="GGDEF"/>
    <property type="match status" value="1"/>
</dbReference>
<dbReference type="GO" id="GO:0005886">
    <property type="term" value="C:plasma membrane"/>
    <property type="evidence" value="ECO:0007669"/>
    <property type="project" value="TreeGrafter"/>
</dbReference>
<dbReference type="InterPro" id="IPR035965">
    <property type="entry name" value="PAS-like_dom_sf"/>
</dbReference>
<comment type="caution">
    <text evidence="5">The sequence shown here is derived from an EMBL/GenBank/DDBJ whole genome shotgun (WGS) entry which is preliminary data.</text>
</comment>
<dbReference type="GO" id="GO:0006355">
    <property type="term" value="P:regulation of DNA-templated transcription"/>
    <property type="evidence" value="ECO:0007669"/>
    <property type="project" value="InterPro"/>
</dbReference>
<evidence type="ECO:0000313" key="5">
    <source>
        <dbReference type="EMBL" id="MBB1486094.1"/>
    </source>
</evidence>
<dbReference type="Proteomes" id="UP000565262">
    <property type="component" value="Unassembled WGS sequence"/>
</dbReference>
<dbReference type="GO" id="GO:0043709">
    <property type="term" value="P:cell adhesion involved in single-species biofilm formation"/>
    <property type="evidence" value="ECO:0007669"/>
    <property type="project" value="TreeGrafter"/>
</dbReference>
<sequence>MLQTVDVGLVVLDRNHKIQLWNSFMENHSGIRTSQAREKNLFTQFPDLPEAWLKQKIESVFSLDSRAYSTWEQRPYLFKFKSYRPLTGKSEFMYQNITIIPLTGIDKSVSHACILVYDVTDIATSKLELEQANQELARLSRTDRLTGLNNRGHWEESLTQEFRRCKRTGEKSSLIMFDIDHFKKVNDTYGHQAGDEVIRVVAHSLLQMQRETDISGRYGGEEFGIILPDTGSEEAFVMAERLRQHIEASPVTYEDQMIAFTISLGIREFDSSLNDHTQWLEHSDQALYQSKRGGRNQTTIFGK</sequence>
<comment type="catalytic activity">
    <reaction evidence="3">
        <text>2 GTP = 3',3'-c-di-GMP + 2 diphosphate</text>
        <dbReference type="Rhea" id="RHEA:24898"/>
        <dbReference type="ChEBI" id="CHEBI:33019"/>
        <dbReference type="ChEBI" id="CHEBI:37565"/>
        <dbReference type="ChEBI" id="CHEBI:58805"/>
        <dbReference type="EC" id="2.7.7.65"/>
    </reaction>
</comment>
<organism evidence="5 6">
    <name type="scientific">Oceanospirillum sediminis</name>
    <dbReference type="NCBI Taxonomy" id="2760088"/>
    <lineage>
        <taxon>Bacteria</taxon>
        <taxon>Pseudomonadati</taxon>
        <taxon>Pseudomonadota</taxon>
        <taxon>Gammaproteobacteria</taxon>
        <taxon>Oceanospirillales</taxon>
        <taxon>Oceanospirillaceae</taxon>
        <taxon>Oceanospirillum</taxon>
    </lineage>
</organism>
<keyword evidence="6" id="KW-1185">Reference proteome</keyword>
<dbReference type="GO" id="GO:1902201">
    <property type="term" value="P:negative regulation of bacterial-type flagellum-dependent cell motility"/>
    <property type="evidence" value="ECO:0007669"/>
    <property type="project" value="TreeGrafter"/>
</dbReference>
<comment type="cofactor">
    <cofactor evidence="1">
        <name>Mg(2+)</name>
        <dbReference type="ChEBI" id="CHEBI:18420"/>
    </cofactor>
</comment>
<feature type="domain" description="GGDEF" evidence="4">
    <location>
        <begin position="170"/>
        <end position="303"/>
    </location>
</feature>
<reference evidence="5 6" key="1">
    <citation type="submission" date="2020-08" db="EMBL/GenBank/DDBJ databases">
        <title>Oceanospirillum sp. nov. isolated from marine sediment.</title>
        <authorList>
            <person name="Ji X."/>
        </authorList>
    </citation>
    <scope>NUCLEOTIDE SEQUENCE [LARGE SCALE GENOMIC DNA]</scope>
    <source>
        <strain evidence="5 6">D5</strain>
    </source>
</reference>
<dbReference type="InterPro" id="IPR029787">
    <property type="entry name" value="Nucleotide_cyclase"/>
</dbReference>
<evidence type="ECO:0000256" key="1">
    <source>
        <dbReference type="ARBA" id="ARBA00001946"/>
    </source>
</evidence>
<evidence type="ECO:0000256" key="2">
    <source>
        <dbReference type="ARBA" id="ARBA00012528"/>
    </source>
</evidence>
<dbReference type="SUPFAM" id="SSF55073">
    <property type="entry name" value="Nucleotide cyclase"/>
    <property type="match status" value="1"/>
</dbReference>
<dbReference type="Gene3D" id="3.30.70.270">
    <property type="match status" value="1"/>
</dbReference>
<proteinExistence type="predicted"/>
<dbReference type="InterPro" id="IPR013767">
    <property type="entry name" value="PAS_fold"/>
</dbReference>
<dbReference type="GO" id="GO:0052621">
    <property type="term" value="F:diguanylate cyclase activity"/>
    <property type="evidence" value="ECO:0007669"/>
    <property type="project" value="UniProtKB-EC"/>
</dbReference>
<evidence type="ECO:0000256" key="3">
    <source>
        <dbReference type="ARBA" id="ARBA00034247"/>
    </source>
</evidence>
<dbReference type="PANTHER" id="PTHR45138:SF9">
    <property type="entry name" value="DIGUANYLATE CYCLASE DGCM-RELATED"/>
    <property type="match status" value="1"/>
</dbReference>
<dbReference type="Pfam" id="PF00990">
    <property type="entry name" value="GGDEF"/>
    <property type="match status" value="1"/>
</dbReference>
<gene>
    <name evidence="5" type="ORF">H4O21_05690</name>
</gene>
<dbReference type="FunFam" id="3.30.70.270:FF:000001">
    <property type="entry name" value="Diguanylate cyclase domain protein"/>
    <property type="match status" value="1"/>
</dbReference>
<dbReference type="EC" id="2.7.7.65" evidence="2"/>
<dbReference type="PANTHER" id="PTHR45138">
    <property type="entry name" value="REGULATORY COMPONENTS OF SENSORY TRANSDUCTION SYSTEM"/>
    <property type="match status" value="1"/>
</dbReference>
<dbReference type="Pfam" id="PF00989">
    <property type="entry name" value="PAS"/>
    <property type="match status" value="1"/>
</dbReference>
<dbReference type="InterPro" id="IPR043128">
    <property type="entry name" value="Rev_trsase/Diguanyl_cyclase"/>
</dbReference>
<dbReference type="NCBIfam" id="TIGR00254">
    <property type="entry name" value="GGDEF"/>
    <property type="match status" value="1"/>
</dbReference>
<evidence type="ECO:0000259" key="4">
    <source>
        <dbReference type="PROSITE" id="PS50887"/>
    </source>
</evidence>